<name>A0A532V2L9_UNCT6</name>
<organism evidence="1 2">
    <name type="scientific">candidate division TA06 bacterium B3_TA06</name>
    <dbReference type="NCBI Taxonomy" id="2012487"/>
    <lineage>
        <taxon>Bacteria</taxon>
        <taxon>Bacteria division TA06</taxon>
    </lineage>
</organism>
<evidence type="ECO:0000313" key="1">
    <source>
        <dbReference type="EMBL" id="TKJ41433.1"/>
    </source>
</evidence>
<dbReference type="AlphaFoldDB" id="A0A532V2L9"/>
<evidence type="ECO:0000313" key="2">
    <source>
        <dbReference type="Proteomes" id="UP000317778"/>
    </source>
</evidence>
<gene>
    <name evidence="1" type="ORF">CEE36_08245</name>
</gene>
<accession>A0A532V2L9</accession>
<proteinExistence type="predicted"/>
<protein>
    <submittedName>
        <fullName evidence="1">Uncharacterized protein</fullName>
    </submittedName>
</protein>
<dbReference type="Proteomes" id="UP000317778">
    <property type="component" value="Unassembled WGS sequence"/>
</dbReference>
<sequence>MTKKKKEPKTTEELLEEISSKLNCVIYLLGADIFQEGTQKNHVKKLKKVGFNYKEIALMLGTTPGSISVATAPSQSKKKPKK</sequence>
<reference evidence="1 2" key="1">
    <citation type="submission" date="2017-06" db="EMBL/GenBank/DDBJ databases">
        <title>Novel microbial phyla capable of carbon fixation and sulfur reduction in deep-sea sediments.</title>
        <authorList>
            <person name="Huang J."/>
            <person name="Baker B."/>
            <person name="Wang Y."/>
        </authorList>
    </citation>
    <scope>NUCLEOTIDE SEQUENCE [LARGE SCALE GENOMIC DNA]</scope>
    <source>
        <strain evidence="1">B3_TA06</strain>
    </source>
</reference>
<dbReference type="EMBL" id="NJBO01000013">
    <property type="protein sequence ID" value="TKJ41433.1"/>
    <property type="molecule type" value="Genomic_DNA"/>
</dbReference>
<comment type="caution">
    <text evidence="1">The sequence shown here is derived from an EMBL/GenBank/DDBJ whole genome shotgun (WGS) entry which is preliminary data.</text>
</comment>